<dbReference type="InterPro" id="IPR051013">
    <property type="entry name" value="MBL_superfamily_lactonases"/>
</dbReference>
<dbReference type="PANTHER" id="PTHR42978:SF6">
    <property type="entry name" value="QUORUM-QUENCHING LACTONASE YTNP-RELATED"/>
    <property type="match status" value="1"/>
</dbReference>
<name>A0ABU9BX80_9BURK</name>
<evidence type="ECO:0000256" key="4">
    <source>
        <dbReference type="ARBA" id="ARBA00022833"/>
    </source>
</evidence>
<comment type="similarity">
    <text evidence="1">Belongs to the metallo-beta-lactamase superfamily.</text>
</comment>
<organism evidence="7 8">
    <name type="scientific">Ideonella lacteola</name>
    <dbReference type="NCBI Taxonomy" id="2984193"/>
    <lineage>
        <taxon>Bacteria</taxon>
        <taxon>Pseudomonadati</taxon>
        <taxon>Pseudomonadota</taxon>
        <taxon>Betaproteobacteria</taxon>
        <taxon>Burkholderiales</taxon>
        <taxon>Sphaerotilaceae</taxon>
        <taxon>Ideonella</taxon>
    </lineage>
</organism>
<dbReference type="SUPFAM" id="SSF56281">
    <property type="entry name" value="Metallo-hydrolase/oxidoreductase"/>
    <property type="match status" value="1"/>
</dbReference>
<sequence>MTRLHAFTRTALAALVFTGIAAGSAVAQTPPPPALAKAQAGYVRMMLGDAEVTSLSDGTVVLSADILTGAKPQHVQDLLKQAHQTGPLHTSVNAYLVKLGDKLVLVDTGAGGFFGPSLNKLQASMKAAGYTPDQVTDIVITHLHADHVGGLVNGDAIQFPNANVHADKAELDFWLDTAKMDAAPKGAQGFFKMAQAALTPYVKAGKVKPFTGATEIVPGLRTQPTHGHTPGHSFYVLESKGQKLVFWGDLMHFEEVQFPDPTVTVAFDTDSKSAKAQRLAAFADAAKQGYLVAPSHVTFPGIGHLRKQGSGYVWLPVRYVNDAH</sequence>
<protein>
    <submittedName>
        <fullName evidence="7">MBL fold metallo-hydrolase</fullName>
    </submittedName>
</protein>
<keyword evidence="4" id="KW-0862">Zinc</keyword>
<keyword evidence="5" id="KW-0732">Signal</keyword>
<dbReference type="InterPro" id="IPR036866">
    <property type="entry name" value="RibonucZ/Hydroxyglut_hydro"/>
</dbReference>
<evidence type="ECO:0000313" key="8">
    <source>
        <dbReference type="Proteomes" id="UP001371218"/>
    </source>
</evidence>
<dbReference type="PANTHER" id="PTHR42978">
    <property type="entry name" value="QUORUM-QUENCHING LACTONASE YTNP-RELATED-RELATED"/>
    <property type="match status" value="1"/>
</dbReference>
<dbReference type="Gene3D" id="3.60.15.10">
    <property type="entry name" value="Ribonuclease Z/Hydroxyacylglutathione hydrolase-like"/>
    <property type="match status" value="1"/>
</dbReference>
<reference evidence="7 8" key="1">
    <citation type="submission" date="2024-04" db="EMBL/GenBank/DDBJ databases">
        <title>Novel species of the genus Ideonella isolated from streams.</title>
        <authorList>
            <person name="Lu H."/>
        </authorList>
    </citation>
    <scope>NUCLEOTIDE SEQUENCE [LARGE SCALE GENOMIC DNA]</scope>
    <source>
        <strain evidence="7 8">DXS29W</strain>
    </source>
</reference>
<keyword evidence="3" id="KW-0378">Hydrolase</keyword>
<feature type="domain" description="Metallo-beta-lactamase" evidence="6">
    <location>
        <begin position="91"/>
        <end position="296"/>
    </location>
</feature>
<evidence type="ECO:0000256" key="1">
    <source>
        <dbReference type="ARBA" id="ARBA00007749"/>
    </source>
</evidence>
<dbReference type="CDD" id="cd07720">
    <property type="entry name" value="OPHC2-like_MBL-fold"/>
    <property type="match status" value="1"/>
</dbReference>
<dbReference type="Proteomes" id="UP001371218">
    <property type="component" value="Unassembled WGS sequence"/>
</dbReference>
<dbReference type="SMART" id="SM00849">
    <property type="entry name" value="Lactamase_B"/>
    <property type="match status" value="1"/>
</dbReference>
<dbReference type="Pfam" id="PF00753">
    <property type="entry name" value="Lactamase_B"/>
    <property type="match status" value="1"/>
</dbReference>
<proteinExistence type="inferred from homology"/>
<comment type="caution">
    <text evidence="7">The sequence shown here is derived from an EMBL/GenBank/DDBJ whole genome shotgun (WGS) entry which is preliminary data.</text>
</comment>
<dbReference type="RefSeq" id="WP_341429014.1">
    <property type="nucleotide sequence ID" value="NZ_JBBUTG010000031.1"/>
</dbReference>
<evidence type="ECO:0000256" key="2">
    <source>
        <dbReference type="ARBA" id="ARBA00022723"/>
    </source>
</evidence>
<evidence type="ECO:0000256" key="3">
    <source>
        <dbReference type="ARBA" id="ARBA00022801"/>
    </source>
</evidence>
<gene>
    <name evidence="7" type="ORF">AACH06_27535</name>
</gene>
<evidence type="ECO:0000313" key="7">
    <source>
        <dbReference type="EMBL" id="MEK8034585.1"/>
    </source>
</evidence>
<dbReference type="EMBL" id="JBBUTG010000031">
    <property type="protein sequence ID" value="MEK8034585.1"/>
    <property type="molecule type" value="Genomic_DNA"/>
</dbReference>
<feature type="signal peptide" evidence="5">
    <location>
        <begin position="1"/>
        <end position="27"/>
    </location>
</feature>
<accession>A0ABU9BX80</accession>
<evidence type="ECO:0000259" key="6">
    <source>
        <dbReference type="SMART" id="SM00849"/>
    </source>
</evidence>
<keyword evidence="8" id="KW-1185">Reference proteome</keyword>
<keyword evidence="2" id="KW-0479">Metal-binding</keyword>
<feature type="chain" id="PRO_5046748855" evidence="5">
    <location>
        <begin position="28"/>
        <end position="324"/>
    </location>
</feature>
<evidence type="ECO:0000256" key="5">
    <source>
        <dbReference type="SAM" id="SignalP"/>
    </source>
</evidence>
<dbReference type="InterPro" id="IPR001279">
    <property type="entry name" value="Metallo-B-lactamas"/>
</dbReference>